<sequence length="177" mass="20004">MSRRGERLFLGLTLMVMLILFISSAMTYSQQTLVPTLNGHRFDWLASWVKDWSVTYAGRTHSVQVDGSAAFIEFLLRKTAHFGSYLLLGGFAYLGLSRQLPRPVFRLPVTWLATTGYAATDEFHQSLTGERSPLIQDVMLDATGALCGILLCALIWALVQQRRQRRQGLAQPMRRLK</sequence>
<dbReference type="InterPro" id="IPR016747">
    <property type="entry name" value="Phosphotransbutyrylase"/>
</dbReference>
<accession>A0ABW1UPC4</accession>
<feature type="transmembrane region" description="Helical" evidence="1">
    <location>
        <begin position="103"/>
        <end position="119"/>
    </location>
</feature>
<evidence type="ECO:0000256" key="1">
    <source>
        <dbReference type="SAM" id="Phobius"/>
    </source>
</evidence>
<dbReference type="EMBL" id="JBHSSM010000018">
    <property type="protein sequence ID" value="MFC6315566.1"/>
    <property type="molecule type" value="Genomic_DNA"/>
</dbReference>
<dbReference type="Proteomes" id="UP001596310">
    <property type="component" value="Unassembled WGS sequence"/>
</dbReference>
<keyword evidence="1" id="KW-1133">Transmembrane helix</keyword>
<reference evidence="4" key="1">
    <citation type="journal article" date="2019" name="Int. J. Syst. Evol. Microbiol.">
        <title>The Global Catalogue of Microorganisms (GCM) 10K type strain sequencing project: providing services to taxonomists for standard genome sequencing and annotation.</title>
        <authorList>
            <consortium name="The Broad Institute Genomics Platform"/>
            <consortium name="The Broad Institute Genome Sequencing Center for Infectious Disease"/>
            <person name="Wu L."/>
            <person name="Ma J."/>
        </authorList>
    </citation>
    <scope>NUCLEOTIDE SEQUENCE [LARGE SCALE GENOMIC DNA]</scope>
    <source>
        <strain evidence="4">CCM 8897</strain>
    </source>
</reference>
<keyword evidence="4" id="KW-1185">Reference proteome</keyword>
<comment type="caution">
    <text evidence="3">The sequence shown here is derived from an EMBL/GenBank/DDBJ whole genome shotgun (WGS) entry which is preliminary data.</text>
</comment>
<proteinExistence type="predicted"/>
<dbReference type="InterPro" id="IPR006976">
    <property type="entry name" value="VanZ-like"/>
</dbReference>
<evidence type="ECO:0000313" key="4">
    <source>
        <dbReference type="Proteomes" id="UP001596310"/>
    </source>
</evidence>
<name>A0ABW1UPC4_9LACO</name>
<evidence type="ECO:0000313" key="3">
    <source>
        <dbReference type="EMBL" id="MFC6315566.1"/>
    </source>
</evidence>
<gene>
    <name evidence="3" type="ORF">ACFQHW_08335</name>
</gene>
<evidence type="ECO:0000259" key="2">
    <source>
        <dbReference type="Pfam" id="PF04892"/>
    </source>
</evidence>
<organism evidence="3 4">
    <name type="scientific">Lapidilactobacillus achengensis</name>
    <dbReference type="NCBI Taxonomy" id="2486000"/>
    <lineage>
        <taxon>Bacteria</taxon>
        <taxon>Bacillati</taxon>
        <taxon>Bacillota</taxon>
        <taxon>Bacilli</taxon>
        <taxon>Lactobacillales</taxon>
        <taxon>Lactobacillaceae</taxon>
        <taxon>Lapidilactobacillus</taxon>
    </lineage>
</organism>
<keyword evidence="1" id="KW-0812">Transmembrane</keyword>
<dbReference type="PIRSF" id="PIRSF019083">
    <property type="entry name" value="UCP019083_VanZ"/>
    <property type="match status" value="1"/>
</dbReference>
<feature type="domain" description="VanZ-like" evidence="2">
    <location>
        <begin position="9"/>
        <end position="155"/>
    </location>
</feature>
<dbReference type="Pfam" id="PF04892">
    <property type="entry name" value="VanZ"/>
    <property type="match status" value="1"/>
</dbReference>
<feature type="transmembrane region" description="Helical" evidence="1">
    <location>
        <begin position="79"/>
        <end position="96"/>
    </location>
</feature>
<keyword evidence="1" id="KW-0472">Membrane</keyword>
<dbReference type="NCBIfam" id="NF037970">
    <property type="entry name" value="vanZ_1"/>
    <property type="match status" value="1"/>
</dbReference>
<feature type="transmembrane region" description="Helical" evidence="1">
    <location>
        <begin position="139"/>
        <end position="159"/>
    </location>
</feature>
<protein>
    <submittedName>
        <fullName evidence="3">VanZ family protein</fullName>
    </submittedName>
</protein>
<dbReference type="RefSeq" id="WP_263853229.1">
    <property type="nucleotide sequence ID" value="NZ_JBHSSM010000018.1"/>
</dbReference>